<feature type="compositionally biased region" description="Basic residues" evidence="4">
    <location>
        <begin position="528"/>
        <end position="565"/>
    </location>
</feature>
<dbReference type="Proteomes" id="UP001201812">
    <property type="component" value="Unassembled WGS sequence"/>
</dbReference>
<feature type="compositionally biased region" description="Polar residues" evidence="4">
    <location>
        <begin position="57"/>
        <end position="70"/>
    </location>
</feature>
<dbReference type="InterPro" id="IPR024079">
    <property type="entry name" value="MetalloPept_cat_dom_sf"/>
</dbReference>
<feature type="compositionally biased region" description="Low complexity" evidence="4">
    <location>
        <begin position="657"/>
        <end position="669"/>
    </location>
</feature>
<dbReference type="PANTHER" id="PTHR10127">
    <property type="entry name" value="DISCOIDIN, CUB, EGF, LAMININ , AND ZINC METALLOPROTEASE DOMAIN CONTAINING"/>
    <property type="match status" value="1"/>
</dbReference>
<dbReference type="EC" id="3.4.24.-" evidence="3"/>
<feature type="compositionally biased region" description="Basic residues" evidence="4">
    <location>
        <begin position="459"/>
        <end position="496"/>
    </location>
</feature>
<evidence type="ECO:0000256" key="4">
    <source>
        <dbReference type="SAM" id="MobiDB-lite"/>
    </source>
</evidence>
<keyword evidence="2 3" id="KW-0482">Metalloprotease</keyword>
<proteinExistence type="predicted"/>
<keyword evidence="7" id="KW-1185">Reference proteome</keyword>
<feature type="binding site" evidence="2">
    <location>
        <position position="274"/>
    </location>
    <ligand>
        <name>Zn(2+)</name>
        <dbReference type="ChEBI" id="CHEBI:29105"/>
        <note>catalytic</note>
    </ligand>
</feature>
<dbReference type="Gene3D" id="3.40.390.10">
    <property type="entry name" value="Collagenase (Catalytic Domain)"/>
    <property type="match status" value="1"/>
</dbReference>
<name>A0AAD4N8E3_9BILA</name>
<keyword evidence="2 3" id="KW-0645">Protease</keyword>
<feature type="binding site" evidence="2">
    <location>
        <position position="284"/>
    </location>
    <ligand>
        <name>Zn(2+)</name>
        <dbReference type="ChEBI" id="CHEBI:29105"/>
        <note>catalytic</note>
    </ligand>
</feature>
<dbReference type="SMART" id="SM00235">
    <property type="entry name" value="ZnMc"/>
    <property type="match status" value="1"/>
</dbReference>
<feature type="compositionally biased region" description="Low complexity" evidence="4">
    <location>
        <begin position="821"/>
        <end position="834"/>
    </location>
</feature>
<comment type="cofactor">
    <cofactor evidence="2 3">
        <name>Zn(2+)</name>
        <dbReference type="ChEBI" id="CHEBI:29105"/>
    </cofactor>
    <text evidence="2 3">Binds 1 zinc ion per subunit.</text>
</comment>
<evidence type="ECO:0000259" key="5">
    <source>
        <dbReference type="PROSITE" id="PS51864"/>
    </source>
</evidence>
<feature type="compositionally biased region" description="Polar residues" evidence="4">
    <location>
        <begin position="705"/>
        <end position="714"/>
    </location>
</feature>
<dbReference type="InterPro" id="IPR001506">
    <property type="entry name" value="Peptidase_M12A"/>
</dbReference>
<feature type="compositionally biased region" description="Basic and acidic residues" evidence="4">
    <location>
        <begin position="779"/>
        <end position="792"/>
    </location>
</feature>
<evidence type="ECO:0000313" key="7">
    <source>
        <dbReference type="Proteomes" id="UP001201812"/>
    </source>
</evidence>
<accession>A0AAD4N8E3</accession>
<evidence type="ECO:0000256" key="3">
    <source>
        <dbReference type="RuleBase" id="RU361183"/>
    </source>
</evidence>
<dbReference type="InterPro" id="IPR006026">
    <property type="entry name" value="Peptidase_Metallo"/>
</dbReference>
<keyword evidence="2 3" id="KW-0862">Zinc</keyword>
<feature type="chain" id="PRO_5041778027" description="Metalloendopeptidase" evidence="3">
    <location>
        <begin position="34"/>
        <end position="908"/>
    </location>
</feature>
<feature type="compositionally biased region" description="Basic and acidic residues" evidence="4">
    <location>
        <begin position="429"/>
        <end position="450"/>
    </location>
</feature>
<keyword evidence="2 3" id="KW-0378">Hydrolase</keyword>
<feature type="region of interest" description="Disordered" evidence="4">
    <location>
        <begin position="413"/>
        <end position="669"/>
    </location>
</feature>
<feature type="compositionally biased region" description="Basic and acidic residues" evidence="4">
    <location>
        <begin position="748"/>
        <end position="757"/>
    </location>
</feature>
<feature type="compositionally biased region" description="Basic and acidic residues" evidence="4">
    <location>
        <begin position="715"/>
        <end position="734"/>
    </location>
</feature>
<dbReference type="SUPFAM" id="SSF55486">
    <property type="entry name" value="Metalloproteases ('zincins'), catalytic domain"/>
    <property type="match status" value="1"/>
</dbReference>
<evidence type="ECO:0000313" key="6">
    <source>
        <dbReference type="EMBL" id="KAI1714960.1"/>
    </source>
</evidence>
<keyword evidence="1" id="KW-1015">Disulfide bond</keyword>
<evidence type="ECO:0000256" key="2">
    <source>
        <dbReference type="PROSITE-ProRule" id="PRU01211"/>
    </source>
</evidence>
<sequence>MRRTCQRAKFLCAFAKSAIVVLLLFSSPMCVQQEDPDCPAKSLIETLNDTRSKRSVEQQPNDNSAVNSEMNEPVITEPPKDLKLEEDEQAREQNEIVEILKNTPESSWIEVGVAKLEEDQQIIITTSSGKMKKLTHVVTPLDSSGLDDDPALYRRRKKRAVVGEDKKIWNVYKSGDNYVIPYTIVSNYSESQVQKIRRAMKAIEERTCIEFDHIDTEDKAKFYRGRSYAEISNSPNDGCHSVIGRNDGKNQVKLEINSYSKILKRVTSLLSLSHELLHLLGLYHEHQRPDRDQFMAMVMKNVENGRGYNYDIKKDSRNIMTLIKNKEKALKMSLQDLPNRSRLGDVDKSSIMMYKANTFGKDGAVVIRMRNKGYQNRIGRSKHGSNLDYLKINLLYNCPGVNQMLAAYNGKSDNDHSLQSAETMNEADSDNHRGADAYDDHASVERKHENEEDDDGEIKKKKIRQNNNRKGHHKKKVHHKKKFGARNKKRKGRRNGNKNILTTVHSCEPNLGQKPEENNQIGEPKKVENHKKRRKHRKPRRFARRKVTTQAQRRKTGKVHKKKLGATKPNQEGDCPPGFHKRKEQNAAMQGGSDDQMESNEHKNHPVHKNHHQNGNFLEKPRRKRRRRGRNRKRRRSRKRRPKNNLVHKNHQQNQKNGHGLHANGNHNDGTVAVRLITGDSVQGRSKQGSENQNQMNQNEERSVSSEAETNTVRKNGEIPMAKEKYENSENSHTDIRQNIDQHFVDRNGDKEHKHGAGNEPYDPQTPNRNTKAKTSRSHFGETQDGESRTRPEQTAPGNQPVNPTAPETKPEKSHDSAPKTSQNQPQNNQTTENDQQRAEPPKDEAGSKDQTKTDSDKPKNQEKHSFLKKAVNAVKPKKSKQPDNGTPPPGGLPGDVPMASTKNVVPP</sequence>
<evidence type="ECO:0000256" key="1">
    <source>
        <dbReference type="ARBA" id="ARBA00023157"/>
    </source>
</evidence>
<dbReference type="GO" id="GO:0006508">
    <property type="term" value="P:proteolysis"/>
    <property type="evidence" value="ECO:0007669"/>
    <property type="project" value="UniProtKB-KW"/>
</dbReference>
<dbReference type="AlphaFoldDB" id="A0AAD4N8E3"/>
<feature type="compositionally biased region" description="Basic residues" evidence="4">
    <location>
        <begin position="621"/>
        <end position="651"/>
    </location>
</feature>
<keyword evidence="2 3" id="KW-0479">Metal-binding</keyword>
<dbReference type="Pfam" id="PF01400">
    <property type="entry name" value="Astacin"/>
    <property type="match status" value="1"/>
</dbReference>
<feature type="region of interest" description="Disordered" evidence="4">
    <location>
        <begin position="49"/>
        <end position="81"/>
    </location>
</feature>
<protein>
    <recommendedName>
        <fullName evidence="3">Metalloendopeptidase</fullName>
        <ecNumber evidence="3">3.4.24.-</ecNumber>
    </recommendedName>
</protein>
<feature type="region of interest" description="Disordered" evidence="4">
    <location>
        <begin position="748"/>
        <end position="908"/>
    </location>
</feature>
<gene>
    <name evidence="6" type="ORF">DdX_08235</name>
</gene>
<reference evidence="6" key="1">
    <citation type="submission" date="2022-01" db="EMBL/GenBank/DDBJ databases">
        <title>Genome Sequence Resource for Two Populations of Ditylenchus destructor, the Migratory Endoparasitic Phytonematode.</title>
        <authorList>
            <person name="Zhang H."/>
            <person name="Lin R."/>
            <person name="Xie B."/>
        </authorList>
    </citation>
    <scope>NUCLEOTIDE SEQUENCE</scope>
    <source>
        <strain evidence="6">BazhouSP</strain>
    </source>
</reference>
<organism evidence="6 7">
    <name type="scientific">Ditylenchus destructor</name>
    <dbReference type="NCBI Taxonomy" id="166010"/>
    <lineage>
        <taxon>Eukaryota</taxon>
        <taxon>Metazoa</taxon>
        <taxon>Ecdysozoa</taxon>
        <taxon>Nematoda</taxon>
        <taxon>Chromadorea</taxon>
        <taxon>Rhabditida</taxon>
        <taxon>Tylenchina</taxon>
        <taxon>Tylenchomorpha</taxon>
        <taxon>Sphaerularioidea</taxon>
        <taxon>Anguinidae</taxon>
        <taxon>Anguininae</taxon>
        <taxon>Ditylenchus</taxon>
    </lineage>
</organism>
<feature type="binding site" evidence="2">
    <location>
        <position position="278"/>
    </location>
    <ligand>
        <name>Zn(2+)</name>
        <dbReference type="ChEBI" id="CHEBI:29105"/>
        <note>catalytic</note>
    </ligand>
</feature>
<feature type="domain" description="Peptidase M12A" evidence="5">
    <location>
        <begin position="159"/>
        <end position="399"/>
    </location>
</feature>
<comment type="caution">
    <text evidence="6">The sequence shown here is derived from an EMBL/GenBank/DDBJ whole genome shotgun (WGS) entry which is preliminary data.</text>
</comment>
<dbReference type="GO" id="GO:0008270">
    <property type="term" value="F:zinc ion binding"/>
    <property type="evidence" value="ECO:0007669"/>
    <property type="project" value="UniProtKB-UniRule"/>
</dbReference>
<feature type="compositionally biased region" description="Basic and acidic residues" evidence="4">
    <location>
        <begin position="809"/>
        <end position="818"/>
    </location>
</feature>
<feature type="active site" evidence="2">
    <location>
        <position position="275"/>
    </location>
</feature>
<dbReference type="GO" id="GO:0004222">
    <property type="term" value="F:metalloendopeptidase activity"/>
    <property type="evidence" value="ECO:0007669"/>
    <property type="project" value="UniProtKB-UniRule"/>
</dbReference>
<keyword evidence="3" id="KW-0732">Signal</keyword>
<dbReference type="PROSITE" id="PS51864">
    <property type="entry name" value="ASTACIN"/>
    <property type="match status" value="1"/>
</dbReference>
<feature type="signal peptide" evidence="3">
    <location>
        <begin position="1"/>
        <end position="33"/>
    </location>
</feature>
<dbReference type="EMBL" id="JAKKPZ010000012">
    <property type="protein sequence ID" value="KAI1714960.1"/>
    <property type="molecule type" value="Genomic_DNA"/>
</dbReference>
<comment type="caution">
    <text evidence="2">Lacks conserved residue(s) required for the propagation of feature annotation.</text>
</comment>
<dbReference type="PANTHER" id="PTHR10127:SF850">
    <property type="entry name" value="METALLOENDOPEPTIDASE"/>
    <property type="match status" value="1"/>
</dbReference>
<feature type="region of interest" description="Disordered" evidence="4">
    <location>
        <begin position="682"/>
        <end position="734"/>
    </location>
</feature>
<feature type="compositionally biased region" description="Basic and acidic residues" evidence="4">
    <location>
        <begin position="835"/>
        <end position="866"/>
    </location>
</feature>
<dbReference type="PRINTS" id="PR00480">
    <property type="entry name" value="ASTACIN"/>
</dbReference>